<proteinExistence type="predicted"/>
<name>A0A0A9B5W1_ARUDO</name>
<reference evidence="1" key="2">
    <citation type="journal article" date="2015" name="Data Brief">
        <title>Shoot transcriptome of the giant reed, Arundo donax.</title>
        <authorList>
            <person name="Barrero R.A."/>
            <person name="Guerrero F.D."/>
            <person name="Moolhuijzen P."/>
            <person name="Goolsby J.A."/>
            <person name="Tidwell J."/>
            <person name="Bellgard S.E."/>
            <person name="Bellgard M.I."/>
        </authorList>
    </citation>
    <scope>NUCLEOTIDE SEQUENCE</scope>
    <source>
        <tissue evidence="1">Shoot tissue taken approximately 20 cm above the soil surface</tissue>
    </source>
</reference>
<sequence>MPACKGTGSIPNLQNQSIRHGSYLVTGREQRMTCIIERYYSRKQILQGIWETLIVVQ</sequence>
<dbReference type="AlphaFoldDB" id="A0A0A9B5W1"/>
<protein>
    <submittedName>
        <fullName evidence="1">Uncharacterized protein</fullName>
    </submittedName>
</protein>
<evidence type="ECO:0000313" key="1">
    <source>
        <dbReference type="EMBL" id="JAD59399.1"/>
    </source>
</evidence>
<reference evidence="1" key="1">
    <citation type="submission" date="2014-09" db="EMBL/GenBank/DDBJ databases">
        <authorList>
            <person name="Magalhaes I.L.F."/>
            <person name="Oliveira U."/>
            <person name="Santos F.R."/>
            <person name="Vidigal T.H.D.A."/>
            <person name="Brescovit A.D."/>
            <person name="Santos A.J."/>
        </authorList>
    </citation>
    <scope>NUCLEOTIDE SEQUENCE</scope>
    <source>
        <tissue evidence="1">Shoot tissue taken approximately 20 cm above the soil surface</tissue>
    </source>
</reference>
<organism evidence="1">
    <name type="scientific">Arundo donax</name>
    <name type="common">Giant reed</name>
    <name type="synonym">Donax arundinaceus</name>
    <dbReference type="NCBI Taxonomy" id="35708"/>
    <lineage>
        <taxon>Eukaryota</taxon>
        <taxon>Viridiplantae</taxon>
        <taxon>Streptophyta</taxon>
        <taxon>Embryophyta</taxon>
        <taxon>Tracheophyta</taxon>
        <taxon>Spermatophyta</taxon>
        <taxon>Magnoliopsida</taxon>
        <taxon>Liliopsida</taxon>
        <taxon>Poales</taxon>
        <taxon>Poaceae</taxon>
        <taxon>PACMAD clade</taxon>
        <taxon>Arundinoideae</taxon>
        <taxon>Arundineae</taxon>
        <taxon>Arundo</taxon>
    </lineage>
</organism>
<accession>A0A0A9B5W1</accession>
<dbReference type="EMBL" id="GBRH01238496">
    <property type="protein sequence ID" value="JAD59399.1"/>
    <property type="molecule type" value="Transcribed_RNA"/>
</dbReference>